<dbReference type="OrthoDB" id="1798043at2"/>
<reference evidence="12 13" key="1">
    <citation type="submission" date="2013-08" db="EMBL/GenBank/DDBJ databases">
        <authorList>
            <person name="Huang J."/>
            <person name="Wang G."/>
        </authorList>
    </citation>
    <scope>NUCLEOTIDE SEQUENCE [LARGE SCALE GENOMIC DNA]</scope>
    <source>
        <strain evidence="12 13">JSM 072002</strain>
    </source>
</reference>
<dbReference type="InterPro" id="IPR000983">
    <property type="entry name" value="Bac_GSPG_pilin"/>
</dbReference>
<keyword evidence="10" id="KW-0813">Transport</keyword>
<comment type="function">
    <text evidence="10">Required for transformation and DNA binding.</text>
</comment>
<feature type="propeptide" id="PRO_5035502656" evidence="11">
    <location>
        <begin position="1"/>
        <end position="7"/>
    </location>
</feature>
<feature type="transmembrane region" description="Helical" evidence="10">
    <location>
        <begin position="7"/>
        <end position="28"/>
    </location>
</feature>
<dbReference type="GO" id="GO:0015627">
    <property type="term" value="C:type II protein secretion system complex"/>
    <property type="evidence" value="ECO:0007669"/>
    <property type="project" value="InterPro"/>
</dbReference>
<dbReference type="PROSITE" id="PS00409">
    <property type="entry name" value="PROKAR_NTER_METHYL"/>
    <property type="match status" value="1"/>
</dbReference>
<dbReference type="InterPro" id="IPR012902">
    <property type="entry name" value="N_methyl_site"/>
</dbReference>
<evidence type="ECO:0000313" key="12">
    <source>
        <dbReference type="EMBL" id="KGX88869.1"/>
    </source>
</evidence>
<evidence type="ECO:0000256" key="1">
    <source>
        <dbReference type="ARBA" id="ARBA00004162"/>
    </source>
</evidence>
<comment type="similarity">
    <text evidence="9 10">Belongs to the ComGC family.</text>
</comment>
<dbReference type="NCBIfam" id="TIGR02532">
    <property type="entry name" value="IV_pilin_GFxxxE"/>
    <property type="match status" value="1"/>
</dbReference>
<comment type="subunit">
    <text evidence="10">Homodimer.</text>
</comment>
<dbReference type="GO" id="GO:0005886">
    <property type="term" value="C:plasma membrane"/>
    <property type="evidence" value="ECO:0007669"/>
    <property type="project" value="UniProtKB-SubCell"/>
</dbReference>
<comment type="caution">
    <text evidence="12">The sequence shown here is derived from an EMBL/GenBank/DDBJ whole genome shotgun (WGS) entry which is preliminary data.</text>
</comment>
<comment type="subcellular location">
    <subcellularLocation>
        <location evidence="1">Cell membrane</location>
        <topology evidence="1">Single-pass membrane protein</topology>
    </subcellularLocation>
    <subcellularLocation>
        <location evidence="2">Cell surface</location>
    </subcellularLocation>
</comment>
<evidence type="ECO:0000256" key="7">
    <source>
        <dbReference type="ARBA" id="ARBA00023136"/>
    </source>
</evidence>
<dbReference type="GO" id="GO:0030420">
    <property type="term" value="P:establishment of competence for transformation"/>
    <property type="evidence" value="ECO:0007669"/>
    <property type="project" value="UniProtKB-UniRule"/>
</dbReference>
<dbReference type="eggNOG" id="COG4537">
    <property type="taxonomic scope" value="Bacteria"/>
</dbReference>
<evidence type="ECO:0000256" key="11">
    <source>
        <dbReference type="PIRSR" id="PIRSR029928-50"/>
    </source>
</evidence>
<evidence type="ECO:0000256" key="6">
    <source>
        <dbReference type="ARBA" id="ARBA00022989"/>
    </source>
</evidence>
<evidence type="ECO:0000256" key="8">
    <source>
        <dbReference type="ARBA" id="ARBA00023287"/>
    </source>
</evidence>
<keyword evidence="6 10" id="KW-1133">Transmembrane helix</keyword>
<accession>A0A0A5G9Y7</accession>
<proteinExistence type="inferred from homology"/>
<organism evidence="12 13">
    <name type="scientific">Pontibacillus litoralis JSM 072002</name>
    <dbReference type="NCBI Taxonomy" id="1385512"/>
    <lineage>
        <taxon>Bacteria</taxon>
        <taxon>Bacillati</taxon>
        <taxon>Bacillota</taxon>
        <taxon>Bacilli</taxon>
        <taxon>Bacillales</taxon>
        <taxon>Bacillaceae</taxon>
        <taxon>Pontibacillus</taxon>
    </lineage>
</organism>
<evidence type="ECO:0000256" key="2">
    <source>
        <dbReference type="ARBA" id="ARBA00004241"/>
    </source>
</evidence>
<keyword evidence="8 10" id="KW-0178">Competence</keyword>
<evidence type="ECO:0000256" key="10">
    <source>
        <dbReference type="PIRNR" id="PIRNR029928"/>
    </source>
</evidence>
<keyword evidence="7 10" id="KW-0472">Membrane</keyword>
<keyword evidence="4 11" id="KW-0488">Methylation</keyword>
<dbReference type="Proteomes" id="UP000030401">
    <property type="component" value="Unassembled WGS sequence"/>
</dbReference>
<dbReference type="SUPFAM" id="SSF54523">
    <property type="entry name" value="Pili subunits"/>
    <property type="match status" value="1"/>
</dbReference>
<feature type="chain" id="PRO_5035502655" description="ComG operon protein 3" evidence="11">
    <location>
        <begin position="8"/>
        <end position="102"/>
    </location>
</feature>
<sequence length="102" mass="11375">MLKNERGFTLIEMLIVLMIISLLLLITIPNITKNNNVVESKSCEAYIQMVETQVQTYKMDQGQLPTTIDDLVDQQYLDQATCPSGEGLQIDEDGNVTIVATP</sequence>
<dbReference type="Gene3D" id="3.30.700.10">
    <property type="entry name" value="Glycoprotein, Type 4 Pilin"/>
    <property type="match status" value="1"/>
</dbReference>
<name>A0A0A5G9Y7_9BACI</name>
<dbReference type="InterPro" id="IPR045584">
    <property type="entry name" value="Pilin-like"/>
</dbReference>
<dbReference type="GO" id="GO:0009986">
    <property type="term" value="C:cell surface"/>
    <property type="evidence" value="ECO:0007669"/>
    <property type="project" value="UniProtKB-SubCell"/>
</dbReference>
<evidence type="ECO:0000256" key="3">
    <source>
        <dbReference type="ARBA" id="ARBA00022475"/>
    </source>
</evidence>
<dbReference type="EMBL" id="AVPG01000001">
    <property type="protein sequence ID" value="KGX88869.1"/>
    <property type="molecule type" value="Genomic_DNA"/>
</dbReference>
<keyword evidence="3 10" id="KW-1003">Cell membrane</keyword>
<protein>
    <recommendedName>
        <fullName evidence="10">ComG operon protein 3</fullName>
    </recommendedName>
</protein>
<dbReference type="STRING" id="1385512.N784_00520"/>
<keyword evidence="5 10" id="KW-0812">Transmembrane</keyword>
<dbReference type="InterPro" id="IPR016940">
    <property type="entry name" value="ComGC"/>
</dbReference>
<dbReference type="NCBIfam" id="NF040999">
    <property type="entry name" value="pilin_ComGC"/>
    <property type="match status" value="1"/>
</dbReference>
<evidence type="ECO:0000256" key="5">
    <source>
        <dbReference type="ARBA" id="ARBA00022692"/>
    </source>
</evidence>
<evidence type="ECO:0000256" key="4">
    <source>
        <dbReference type="ARBA" id="ARBA00022481"/>
    </source>
</evidence>
<keyword evidence="13" id="KW-1185">Reference proteome</keyword>
<dbReference type="Pfam" id="PF07963">
    <property type="entry name" value="N_methyl"/>
    <property type="match status" value="1"/>
</dbReference>
<dbReference type="RefSeq" id="WP_036830914.1">
    <property type="nucleotide sequence ID" value="NZ_AVPG01000001.1"/>
</dbReference>
<dbReference type="PRINTS" id="PR00813">
    <property type="entry name" value="BCTERIALGSPG"/>
</dbReference>
<feature type="modified residue" description="N-methylphenylalanine" evidence="11">
    <location>
        <position position="8"/>
    </location>
</feature>
<evidence type="ECO:0000313" key="13">
    <source>
        <dbReference type="Proteomes" id="UP000030401"/>
    </source>
</evidence>
<evidence type="ECO:0000256" key="9">
    <source>
        <dbReference type="ARBA" id="ARBA00043982"/>
    </source>
</evidence>
<dbReference type="AlphaFoldDB" id="A0A0A5G9Y7"/>
<dbReference type="PIRSF" id="PIRSF029928">
    <property type="entry name" value="Late_competence_ComGC"/>
    <property type="match status" value="1"/>
</dbReference>
<gene>
    <name evidence="12" type="ORF">N784_00520</name>
</gene>
<dbReference type="GO" id="GO:0015628">
    <property type="term" value="P:protein secretion by the type II secretion system"/>
    <property type="evidence" value="ECO:0007669"/>
    <property type="project" value="InterPro"/>
</dbReference>